<keyword evidence="1" id="KW-0067">ATP-binding</keyword>
<dbReference type="InParanoid" id="M4BJX7"/>
<proteinExistence type="predicted"/>
<dbReference type="GO" id="GO:0005524">
    <property type="term" value="F:ATP binding"/>
    <property type="evidence" value="ECO:0007669"/>
    <property type="project" value="UniProtKB-UniRule"/>
</dbReference>
<dbReference type="OMA" id="WRLWFMQ"/>
<keyword evidence="5" id="KW-1185">Reference proteome</keyword>
<protein>
    <recommendedName>
        <fullName evidence="6">Protein kinase domain-containing protein</fullName>
    </recommendedName>
</protein>
<accession>M4BJX7</accession>
<dbReference type="GO" id="GO:0004672">
    <property type="term" value="F:protein kinase activity"/>
    <property type="evidence" value="ECO:0007669"/>
    <property type="project" value="InterPro"/>
</dbReference>
<evidence type="ECO:0000259" key="2">
    <source>
        <dbReference type="PROSITE" id="PS50003"/>
    </source>
</evidence>
<dbReference type="Gene3D" id="2.30.29.30">
    <property type="entry name" value="Pleckstrin-homology domain (PH domain)/Phosphotyrosine-binding domain (PTB)"/>
    <property type="match status" value="1"/>
</dbReference>
<feature type="binding site" evidence="1">
    <location>
        <position position="639"/>
    </location>
    <ligand>
        <name>ATP</name>
        <dbReference type="ChEBI" id="CHEBI:30616"/>
    </ligand>
</feature>
<dbReference type="PROSITE" id="PS50003">
    <property type="entry name" value="PH_DOMAIN"/>
    <property type="match status" value="1"/>
</dbReference>
<sequence length="910" mass="101115">MIEDVAVFEQAAKKSWQSFSTMRRFVDEATRLENTSWRLWFMQGRSRHDSGDEVDVDHVNLVTEELRLLCVYCDLHSASLSCHGCCHDAYCISCFKLIHKKGNLATHTAIKIHGHMERHGGGGGSSSGASTVTEEADLSTTSLWSMRKKNVKSDVGNVNGGDASGSLQKAGEFSTNKPWELQMDMLLQRLMVNSIHSELDVSVHNIDARDTLDTLTMDAKGTAPLLSIGGTSESDEDATKKSNQAVVAAAVATAGRHRAHSLTFEEKGKIHSPVKLDGIHPSLPLGVDGNVPDGMALPAGLFSEKRPRANSRRMDSQMCANCSGNHITVECPLLESAFLPSTTAVTSGGSGVDTVLRKCYTTIHNSNMANSTHAFLGDEVSVRGGSNFANMKQWPSGNALQQMDRPSPFGMNVIAEDNSMANDDIVPMLGKLAVPNAGGRLHSWSADSWLLSCLATELPSDVFEQQRELGRGDKHRSFSVEADSMKMARTGWAHVKVQGRKWCKRFMSLYRNNLWEYLDANEASRPVGHANLSEGSVHPQQQTTVDFVLKYNSHSSELSARNEVWLKFDSKKDGKQWKEMITRATTLDIDDLFDLTPDSPTGTPRKNFELGKGRFSVVRRARRKQQRGDSSCSRDSALKIIEKKMFWDLVARDTEREDTVVREILTQSLLTVRSGSSYCPVIRLQSLFETRNHLVMEMELMRDGDLHEEIAMKSAVDETRASFLIASLVQAIDYCQRNGVAHRDVKLSNLALDYGRSTSGKEYSVIKIADFGMAAFIQPDGMLRGRCGTPGFVAPEILSAGKGQAYLSGVDMFSAGVVAYTMLCGYEPFFGVNDEELIQMNKRVDYEFEEPEWASISDDAKDMICRMMEKDPYQRITPKEVLKHPFLREANIVLEELFREQEPILSTRLL</sequence>
<dbReference type="Pfam" id="PF08550">
    <property type="entry name" value="GATA_AreA"/>
    <property type="match status" value="1"/>
</dbReference>
<dbReference type="AlphaFoldDB" id="M4BJX7"/>
<dbReference type="SMART" id="SM00220">
    <property type="entry name" value="S_TKc"/>
    <property type="match status" value="1"/>
</dbReference>
<dbReference type="PROSITE" id="PS50011">
    <property type="entry name" value="PROTEIN_KINASE_DOM"/>
    <property type="match status" value="1"/>
</dbReference>
<feature type="domain" description="Protein kinase" evidence="3">
    <location>
        <begin position="604"/>
        <end position="887"/>
    </location>
</feature>
<evidence type="ECO:0000313" key="5">
    <source>
        <dbReference type="Proteomes" id="UP000011713"/>
    </source>
</evidence>
<dbReference type="FunFam" id="1.10.510.10:FF:001911">
    <property type="entry name" value="Myosin light chain kinase"/>
    <property type="match status" value="1"/>
</dbReference>
<dbReference type="SUPFAM" id="SSF56112">
    <property type="entry name" value="Protein kinase-like (PK-like)"/>
    <property type="match status" value="1"/>
</dbReference>
<dbReference type="VEuPathDB" id="FungiDB:HpaG806709"/>
<dbReference type="HOGENOM" id="CLU_016529_0_0_1"/>
<evidence type="ECO:0000313" key="4">
    <source>
        <dbReference type="EnsemblProtists" id="HpaP806709"/>
    </source>
</evidence>
<evidence type="ECO:0000256" key="1">
    <source>
        <dbReference type="PROSITE-ProRule" id="PRU10141"/>
    </source>
</evidence>
<dbReference type="SUPFAM" id="SSF50729">
    <property type="entry name" value="PH domain-like"/>
    <property type="match status" value="1"/>
</dbReference>
<dbReference type="InterPro" id="IPR000719">
    <property type="entry name" value="Prot_kinase_dom"/>
</dbReference>
<dbReference type="Gene3D" id="1.10.510.10">
    <property type="entry name" value="Transferase(Phosphotransferase) domain 1"/>
    <property type="match status" value="1"/>
</dbReference>
<reference evidence="5" key="1">
    <citation type="journal article" date="2010" name="Science">
        <title>Signatures of adaptation to obligate biotrophy in the Hyaloperonospora arabidopsidis genome.</title>
        <authorList>
            <person name="Baxter L."/>
            <person name="Tripathy S."/>
            <person name="Ishaque N."/>
            <person name="Boot N."/>
            <person name="Cabral A."/>
            <person name="Kemen E."/>
            <person name="Thines M."/>
            <person name="Ah-Fong A."/>
            <person name="Anderson R."/>
            <person name="Badejoko W."/>
            <person name="Bittner-Eddy P."/>
            <person name="Boore J.L."/>
            <person name="Chibucos M.C."/>
            <person name="Coates M."/>
            <person name="Dehal P."/>
            <person name="Delehaunty K."/>
            <person name="Dong S."/>
            <person name="Downton P."/>
            <person name="Dumas B."/>
            <person name="Fabro G."/>
            <person name="Fronick C."/>
            <person name="Fuerstenberg S.I."/>
            <person name="Fulton L."/>
            <person name="Gaulin E."/>
            <person name="Govers F."/>
            <person name="Hughes L."/>
            <person name="Humphray S."/>
            <person name="Jiang R.H."/>
            <person name="Judelson H."/>
            <person name="Kamoun S."/>
            <person name="Kyung K."/>
            <person name="Meijer H."/>
            <person name="Minx P."/>
            <person name="Morris P."/>
            <person name="Nelson J."/>
            <person name="Phuntumart V."/>
            <person name="Qutob D."/>
            <person name="Rehmany A."/>
            <person name="Rougon-Cardoso A."/>
            <person name="Ryden P."/>
            <person name="Torto-Alalibo T."/>
            <person name="Studholme D."/>
            <person name="Wang Y."/>
            <person name="Win J."/>
            <person name="Wood J."/>
            <person name="Clifton S.W."/>
            <person name="Rogers J."/>
            <person name="Van den Ackerveken G."/>
            <person name="Jones J.D."/>
            <person name="McDowell J.M."/>
            <person name="Beynon J."/>
            <person name="Tyler B.M."/>
        </authorList>
    </citation>
    <scope>NUCLEOTIDE SEQUENCE [LARGE SCALE GENOMIC DNA]</scope>
    <source>
        <strain evidence="5">Emoy2</strain>
    </source>
</reference>
<dbReference type="EMBL" id="JH598337">
    <property type="status" value="NOT_ANNOTATED_CDS"/>
    <property type="molecule type" value="Genomic_DNA"/>
</dbReference>
<dbReference type="STRING" id="559515.M4BJX7"/>
<dbReference type="eggNOG" id="KOG0032">
    <property type="taxonomic scope" value="Eukaryota"/>
</dbReference>
<name>M4BJX7_HYAAE</name>
<evidence type="ECO:0000259" key="3">
    <source>
        <dbReference type="PROSITE" id="PS50011"/>
    </source>
</evidence>
<dbReference type="Gene3D" id="3.30.200.20">
    <property type="entry name" value="Phosphorylase Kinase, domain 1"/>
    <property type="match status" value="1"/>
</dbReference>
<dbReference type="Pfam" id="PF00069">
    <property type="entry name" value="Pkinase"/>
    <property type="match status" value="1"/>
</dbReference>
<dbReference type="InterPro" id="IPR011993">
    <property type="entry name" value="PH-like_dom_sf"/>
</dbReference>
<evidence type="ECO:0008006" key="6">
    <source>
        <dbReference type="Google" id="ProtNLM"/>
    </source>
</evidence>
<dbReference type="InterPro" id="IPR013860">
    <property type="entry name" value="AreA_GATA"/>
</dbReference>
<dbReference type="PANTHER" id="PTHR24347">
    <property type="entry name" value="SERINE/THREONINE-PROTEIN KINASE"/>
    <property type="match status" value="1"/>
</dbReference>
<keyword evidence="1" id="KW-0547">Nucleotide-binding</keyword>
<dbReference type="InterPro" id="IPR017441">
    <property type="entry name" value="Protein_kinase_ATP_BS"/>
</dbReference>
<organism evidence="4 5">
    <name type="scientific">Hyaloperonospora arabidopsidis (strain Emoy2)</name>
    <name type="common">Downy mildew agent</name>
    <name type="synonym">Peronospora arabidopsidis</name>
    <dbReference type="NCBI Taxonomy" id="559515"/>
    <lineage>
        <taxon>Eukaryota</taxon>
        <taxon>Sar</taxon>
        <taxon>Stramenopiles</taxon>
        <taxon>Oomycota</taxon>
        <taxon>Peronosporomycetes</taxon>
        <taxon>Peronosporales</taxon>
        <taxon>Peronosporaceae</taxon>
        <taxon>Hyaloperonospora</taxon>
    </lineage>
</organism>
<dbReference type="InterPro" id="IPR011009">
    <property type="entry name" value="Kinase-like_dom_sf"/>
</dbReference>
<reference evidence="4" key="2">
    <citation type="submission" date="2015-06" db="UniProtKB">
        <authorList>
            <consortium name="EnsemblProtists"/>
        </authorList>
    </citation>
    <scope>IDENTIFICATION</scope>
    <source>
        <strain evidence="4">Emoy2</strain>
    </source>
</reference>
<dbReference type="EnsemblProtists" id="HpaT806709">
    <property type="protein sequence ID" value="HpaP806709"/>
    <property type="gene ID" value="HpaG806709"/>
</dbReference>
<dbReference type="Proteomes" id="UP000011713">
    <property type="component" value="Unassembled WGS sequence"/>
</dbReference>
<feature type="domain" description="PH" evidence="2">
    <location>
        <begin position="486"/>
        <end position="586"/>
    </location>
</feature>
<dbReference type="PROSITE" id="PS00107">
    <property type="entry name" value="PROTEIN_KINASE_ATP"/>
    <property type="match status" value="1"/>
</dbReference>
<dbReference type="InterPro" id="IPR001849">
    <property type="entry name" value="PH_domain"/>
</dbReference>